<evidence type="ECO:0000259" key="8">
    <source>
        <dbReference type="PROSITE" id="PS50253"/>
    </source>
</evidence>
<evidence type="ECO:0000313" key="10">
    <source>
        <dbReference type="Proteomes" id="UP000075420"/>
    </source>
</evidence>
<dbReference type="PANTHER" id="PTHR11403:SF6">
    <property type="entry name" value="NITRIC OXIDE REDUCTASE SUBUNIT E"/>
    <property type="match status" value="1"/>
</dbReference>
<dbReference type="AlphaFoldDB" id="A0A150PCP7"/>
<dbReference type="GO" id="GO:0004129">
    <property type="term" value="F:cytochrome-c oxidase activity"/>
    <property type="evidence" value="ECO:0007669"/>
    <property type="project" value="InterPro"/>
</dbReference>
<evidence type="ECO:0000256" key="5">
    <source>
        <dbReference type="ARBA" id="ARBA00023136"/>
    </source>
</evidence>
<proteinExistence type="inferred from homology"/>
<evidence type="ECO:0000256" key="4">
    <source>
        <dbReference type="ARBA" id="ARBA00022989"/>
    </source>
</evidence>
<feature type="transmembrane region" description="Helical" evidence="7">
    <location>
        <begin position="25"/>
        <end position="46"/>
    </location>
</feature>
<dbReference type="GO" id="GO:0019646">
    <property type="term" value="P:aerobic electron transport chain"/>
    <property type="evidence" value="ECO:0007669"/>
    <property type="project" value="InterPro"/>
</dbReference>
<dbReference type="InterPro" id="IPR013833">
    <property type="entry name" value="Cyt_c_oxidase_su3_a-hlx"/>
</dbReference>
<dbReference type="Gene3D" id="1.20.120.80">
    <property type="entry name" value="Cytochrome c oxidase, subunit III, four-helix bundle"/>
    <property type="match status" value="1"/>
</dbReference>
<reference evidence="9 10" key="1">
    <citation type="submission" date="2014-02" db="EMBL/GenBank/DDBJ databases">
        <title>The small core and large imbalanced accessory genome model reveals a collaborative survival strategy of Sorangium cellulosum strains in nature.</title>
        <authorList>
            <person name="Han K."/>
            <person name="Peng R."/>
            <person name="Blom J."/>
            <person name="Li Y.-Z."/>
        </authorList>
    </citation>
    <scope>NUCLEOTIDE SEQUENCE [LARGE SCALE GENOMIC DNA]</scope>
    <source>
        <strain evidence="9 10">So0157-25</strain>
    </source>
</reference>
<feature type="transmembrane region" description="Helical" evidence="7">
    <location>
        <begin position="191"/>
        <end position="210"/>
    </location>
</feature>
<name>A0A150PCP7_SORCE</name>
<dbReference type="SUPFAM" id="SSF81452">
    <property type="entry name" value="Cytochrome c oxidase subunit III-like"/>
    <property type="match status" value="1"/>
</dbReference>
<comment type="subcellular location">
    <subcellularLocation>
        <location evidence="6">Cell membrane</location>
        <topology evidence="6">Multi-pass membrane protein</topology>
    </subcellularLocation>
    <subcellularLocation>
        <location evidence="1">Membrane</location>
        <topology evidence="1">Multi-pass membrane protein</topology>
    </subcellularLocation>
</comment>
<feature type="transmembrane region" description="Helical" evidence="7">
    <location>
        <begin position="66"/>
        <end position="84"/>
    </location>
</feature>
<keyword evidence="3 6" id="KW-0812">Transmembrane</keyword>
<dbReference type="InterPro" id="IPR035973">
    <property type="entry name" value="Cyt_c_oxidase_su3-like_sf"/>
</dbReference>
<dbReference type="InterPro" id="IPR024791">
    <property type="entry name" value="Cyt_c/ubiquinol_Oxase_su3"/>
</dbReference>
<evidence type="ECO:0000256" key="1">
    <source>
        <dbReference type="ARBA" id="ARBA00004141"/>
    </source>
</evidence>
<feature type="transmembrane region" description="Helical" evidence="7">
    <location>
        <begin position="96"/>
        <end position="115"/>
    </location>
</feature>
<dbReference type="Pfam" id="PF00510">
    <property type="entry name" value="COX3"/>
    <property type="match status" value="1"/>
</dbReference>
<evidence type="ECO:0000313" key="9">
    <source>
        <dbReference type="EMBL" id="KYF53471.1"/>
    </source>
</evidence>
<evidence type="ECO:0000256" key="2">
    <source>
        <dbReference type="ARBA" id="ARBA00010581"/>
    </source>
</evidence>
<organism evidence="9 10">
    <name type="scientific">Sorangium cellulosum</name>
    <name type="common">Polyangium cellulosum</name>
    <dbReference type="NCBI Taxonomy" id="56"/>
    <lineage>
        <taxon>Bacteria</taxon>
        <taxon>Pseudomonadati</taxon>
        <taxon>Myxococcota</taxon>
        <taxon>Polyangia</taxon>
        <taxon>Polyangiales</taxon>
        <taxon>Polyangiaceae</taxon>
        <taxon>Sorangium</taxon>
    </lineage>
</organism>
<dbReference type="PROSITE" id="PS50253">
    <property type="entry name" value="COX3"/>
    <property type="match status" value="1"/>
</dbReference>
<evidence type="ECO:0000256" key="6">
    <source>
        <dbReference type="RuleBase" id="RU003376"/>
    </source>
</evidence>
<keyword evidence="5 7" id="KW-0472">Membrane</keyword>
<dbReference type="Proteomes" id="UP000075420">
    <property type="component" value="Unassembled WGS sequence"/>
</dbReference>
<evidence type="ECO:0000256" key="3">
    <source>
        <dbReference type="ARBA" id="ARBA00022692"/>
    </source>
</evidence>
<feature type="domain" description="Heme-copper oxidase subunit III family profile" evidence="8">
    <location>
        <begin position="22"/>
        <end position="211"/>
    </location>
</feature>
<sequence length="211" mass="24052">MSPDFHVAHHFDSADTQFDAGRMGVWLFLVTEILLFGGLFCAFAIFRTWFFDSFVEAHHHLDKVMGGVNTIVLICSSLTMALAVRSAQKSDQKTTTRLLVVTLLCAAAFLVIKYFEYQHKFHDGLLPGKYFTAEGFQTAHAGIFFAIYFMMTGIHGFHVIIGMGLITWILIRNMRGEFSSRYYSPVEGVGLYWHLVDLIWIYLFPLLYLVG</sequence>
<evidence type="ECO:0000256" key="7">
    <source>
        <dbReference type="SAM" id="Phobius"/>
    </source>
</evidence>
<dbReference type="CDD" id="cd02862">
    <property type="entry name" value="NorE_like"/>
    <property type="match status" value="1"/>
</dbReference>
<gene>
    <name evidence="9" type="ORF">BE08_46290</name>
</gene>
<dbReference type="GO" id="GO:0005886">
    <property type="term" value="C:plasma membrane"/>
    <property type="evidence" value="ECO:0007669"/>
    <property type="project" value="UniProtKB-SubCell"/>
</dbReference>
<accession>A0A150PCP7</accession>
<dbReference type="PANTHER" id="PTHR11403">
    <property type="entry name" value="CYTOCHROME C OXIDASE SUBUNIT III"/>
    <property type="match status" value="1"/>
</dbReference>
<comment type="caution">
    <text evidence="9">The sequence shown here is derived from an EMBL/GenBank/DDBJ whole genome shotgun (WGS) entry which is preliminary data.</text>
</comment>
<dbReference type="InterPro" id="IPR000298">
    <property type="entry name" value="Cyt_c_oxidase-like_su3"/>
</dbReference>
<comment type="similarity">
    <text evidence="2 6">Belongs to the cytochrome c oxidase subunit 3 family.</text>
</comment>
<keyword evidence="4 7" id="KW-1133">Transmembrane helix</keyword>
<feature type="transmembrane region" description="Helical" evidence="7">
    <location>
        <begin position="143"/>
        <end position="171"/>
    </location>
</feature>
<dbReference type="EMBL" id="JELY01002140">
    <property type="protein sequence ID" value="KYF53471.1"/>
    <property type="molecule type" value="Genomic_DNA"/>
</dbReference>
<protein>
    <submittedName>
        <fullName evidence="9">Cytochrome C oxidase subunit III</fullName>
    </submittedName>
</protein>